<evidence type="ECO:0000313" key="2">
    <source>
        <dbReference type="Proteomes" id="UP001324427"/>
    </source>
</evidence>
<dbReference type="EMBL" id="JAVFHQ010000007">
    <property type="protein sequence ID" value="KAK4548456.1"/>
    <property type="molecule type" value="Genomic_DNA"/>
</dbReference>
<dbReference type="AlphaFoldDB" id="A0AAV9JTP9"/>
<reference evidence="1 2" key="1">
    <citation type="submission" date="2021-11" db="EMBL/GenBank/DDBJ databases">
        <title>Black yeast isolated from Biological Soil Crust.</title>
        <authorList>
            <person name="Kurbessoian T."/>
        </authorList>
    </citation>
    <scope>NUCLEOTIDE SEQUENCE [LARGE SCALE GENOMIC DNA]</scope>
    <source>
        <strain evidence="1 2">CCFEE 5522</strain>
    </source>
</reference>
<dbReference type="Proteomes" id="UP001324427">
    <property type="component" value="Unassembled WGS sequence"/>
</dbReference>
<sequence>MRDNLGWNTCTYFIGNKTHQRDESKAEVDDDAATVPDINGTERSAIRDNLESHERLENVVFTLRSHIRHPSEKLVVYYGGYAAANNEEVPGWMTDCGAMLHGTDGHANCVTCVPHIDPSSFSHSSWN</sequence>
<evidence type="ECO:0000313" key="1">
    <source>
        <dbReference type="EMBL" id="KAK4548456.1"/>
    </source>
</evidence>
<gene>
    <name evidence="1" type="ORF">LTR36_009366</name>
</gene>
<protein>
    <submittedName>
        <fullName evidence="1">Uncharacterized protein</fullName>
    </submittedName>
</protein>
<organism evidence="1 2">
    <name type="scientific">Oleoguttula mirabilis</name>
    <dbReference type="NCBI Taxonomy" id="1507867"/>
    <lineage>
        <taxon>Eukaryota</taxon>
        <taxon>Fungi</taxon>
        <taxon>Dikarya</taxon>
        <taxon>Ascomycota</taxon>
        <taxon>Pezizomycotina</taxon>
        <taxon>Dothideomycetes</taxon>
        <taxon>Dothideomycetidae</taxon>
        <taxon>Mycosphaerellales</taxon>
        <taxon>Teratosphaeriaceae</taxon>
        <taxon>Oleoguttula</taxon>
    </lineage>
</organism>
<keyword evidence="2" id="KW-1185">Reference proteome</keyword>
<accession>A0AAV9JTP9</accession>
<proteinExistence type="predicted"/>
<name>A0AAV9JTP9_9PEZI</name>
<comment type="caution">
    <text evidence="1">The sequence shown here is derived from an EMBL/GenBank/DDBJ whole genome shotgun (WGS) entry which is preliminary data.</text>
</comment>